<accession>D5BCE9</accession>
<dbReference type="eggNOG" id="ENOG5031GSX">
    <property type="taxonomic scope" value="Bacteria"/>
</dbReference>
<dbReference type="EMBL" id="CP001650">
    <property type="protein sequence ID" value="ADF54775.1"/>
    <property type="molecule type" value="Genomic_DNA"/>
</dbReference>
<dbReference type="KEGG" id="zpr:ZPR_4474"/>
<dbReference type="STRING" id="655815.ZPR_4474"/>
<reference evidence="2 3" key="1">
    <citation type="journal article" date="2010" name="BMC Genomics">
        <title>The complete genome of Zunongwangia profunda SM-A87 reveals its adaptation to the deep-sea environment and ecological role in sedimentary organic nitrogen degradation.</title>
        <authorList>
            <person name="Qin Q.L."/>
            <person name="Zhang X.Y."/>
            <person name="Wang X.M."/>
            <person name="Liu G.M."/>
            <person name="Chen X.L."/>
            <person name="Xie B.B."/>
            <person name="Dang H.Y."/>
            <person name="Zhou B.C."/>
            <person name="Yu J."/>
            <person name="Zhang Y.Z."/>
        </authorList>
    </citation>
    <scope>NUCLEOTIDE SEQUENCE [LARGE SCALE GENOMIC DNA]</scope>
    <source>
        <strain evidence="3">DSM 18752 / CCTCC AB 206139 / SM-A87</strain>
    </source>
</reference>
<dbReference type="HOGENOM" id="CLU_080664_5_0_10"/>
<evidence type="ECO:0000259" key="1">
    <source>
        <dbReference type="PROSITE" id="PS51502"/>
    </source>
</evidence>
<dbReference type="SUPFAM" id="SSF54909">
    <property type="entry name" value="Dimeric alpha+beta barrel"/>
    <property type="match status" value="1"/>
</dbReference>
<dbReference type="SMART" id="SM00886">
    <property type="entry name" value="Dabb"/>
    <property type="match status" value="1"/>
</dbReference>
<dbReference type="PROSITE" id="PS51502">
    <property type="entry name" value="S_R_A_B_BARREL"/>
    <property type="match status" value="1"/>
</dbReference>
<keyword evidence="3" id="KW-1185">Reference proteome</keyword>
<name>D5BCE9_ZUNPS</name>
<organism evidence="2 3">
    <name type="scientific">Zunongwangia profunda (strain DSM 18752 / CCTCC AB 206139 / SM-A87)</name>
    <name type="common">Wangia profunda</name>
    <dbReference type="NCBI Taxonomy" id="655815"/>
    <lineage>
        <taxon>Bacteria</taxon>
        <taxon>Pseudomonadati</taxon>
        <taxon>Bacteroidota</taxon>
        <taxon>Flavobacteriia</taxon>
        <taxon>Flavobacteriales</taxon>
        <taxon>Flavobacteriaceae</taxon>
        <taxon>Zunongwangia</taxon>
    </lineage>
</organism>
<dbReference type="Pfam" id="PF07876">
    <property type="entry name" value="Dabb"/>
    <property type="match status" value="1"/>
</dbReference>
<dbReference type="Gene3D" id="3.30.70.100">
    <property type="match status" value="1"/>
</dbReference>
<evidence type="ECO:0000313" key="2">
    <source>
        <dbReference type="EMBL" id="ADF54775.1"/>
    </source>
</evidence>
<dbReference type="Proteomes" id="UP000001654">
    <property type="component" value="Chromosome"/>
</dbReference>
<feature type="domain" description="Stress-response A/B barrel" evidence="1">
    <location>
        <begin position="15"/>
        <end position="111"/>
    </location>
</feature>
<dbReference type="InterPro" id="IPR013097">
    <property type="entry name" value="Dabb"/>
</dbReference>
<protein>
    <submittedName>
        <fullName evidence="2">Protein containing stress responsive A/B Barrel Domain</fullName>
    </submittedName>
</protein>
<dbReference type="InterPro" id="IPR011008">
    <property type="entry name" value="Dimeric_a/b-barrel"/>
</dbReference>
<gene>
    <name evidence="2" type="ordered locus">ZPR_4474</name>
</gene>
<sequence>MKAQEHQQREFDKNFTHVVYFWLNNPDSEQDRADFLKSLNKFMENSLYAKTKFIGEPAGTPREVVDGSFTYSLILSFPSKEIQDKYQKEKAHLKFIEESENLWKRVQVYDSVGIK</sequence>
<evidence type="ECO:0000313" key="3">
    <source>
        <dbReference type="Proteomes" id="UP000001654"/>
    </source>
</evidence>
<proteinExistence type="predicted"/>
<dbReference type="AlphaFoldDB" id="D5BCE9"/>